<evidence type="ECO:0000313" key="2">
    <source>
        <dbReference type="Proteomes" id="UP000280307"/>
    </source>
</evidence>
<dbReference type="AlphaFoldDB" id="A0A426TWE1"/>
<dbReference type="EMBL" id="RSAS01000576">
    <property type="protein sequence ID" value="RRR69897.1"/>
    <property type="molecule type" value="Genomic_DNA"/>
</dbReference>
<accession>A0A426TWE1</accession>
<gene>
    <name evidence="1" type="ORF">EI684_14410</name>
</gene>
<dbReference type="Proteomes" id="UP000280307">
    <property type="component" value="Unassembled WGS sequence"/>
</dbReference>
<evidence type="ECO:0008006" key="3">
    <source>
        <dbReference type="Google" id="ProtNLM"/>
    </source>
</evidence>
<organism evidence="1 2">
    <name type="scientific">Candidatus Viridilinea halotolerans</name>
    <dbReference type="NCBI Taxonomy" id="2491704"/>
    <lineage>
        <taxon>Bacteria</taxon>
        <taxon>Bacillati</taxon>
        <taxon>Chloroflexota</taxon>
        <taxon>Chloroflexia</taxon>
        <taxon>Chloroflexales</taxon>
        <taxon>Chloroflexineae</taxon>
        <taxon>Oscillochloridaceae</taxon>
        <taxon>Candidatus Viridilinea</taxon>
    </lineage>
</organism>
<evidence type="ECO:0000313" key="1">
    <source>
        <dbReference type="EMBL" id="RRR69897.1"/>
    </source>
</evidence>
<name>A0A426TWE1_9CHLR</name>
<proteinExistence type="predicted"/>
<sequence>MTEAAPERLFIDTNILVYVSWPAAPLHQQARATLAAYVEAGTLLVISRQVLREFLATLWGNFSGAKPPNPRRKAR</sequence>
<reference evidence="1 2" key="1">
    <citation type="submission" date="2018-12" db="EMBL/GenBank/DDBJ databases">
        <title>Genome Sequence of Candidatus Viridilinea halotolerans isolated from saline sulfide-rich spring.</title>
        <authorList>
            <person name="Grouzdev D.S."/>
            <person name="Burganskaya E.I."/>
            <person name="Krutkina M.S."/>
            <person name="Sukhacheva M.V."/>
            <person name="Gorlenko V.M."/>
        </authorList>
    </citation>
    <scope>NUCLEOTIDE SEQUENCE [LARGE SCALE GENOMIC DNA]</scope>
    <source>
        <strain evidence="1">Chok-6</strain>
    </source>
</reference>
<comment type="caution">
    <text evidence="1">The sequence shown here is derived from an EMBL/GenBank/DDBJ whole genome shotgun (WGS) entry which is preliminary data.</text>
</comment>
<dbReference type="InterPro" id="IPR029060">
    <property type="entry name" value="PIN-like_dom_sf"/>
</dbReference>
<dbReference type="SUPFAM" id="SSF88723">
    <property type="entry name" value="PIN domain-like"/>
    <property type="match status" value="1"/>
</dbReference>
<protein>
    <recommendedName>
        <fullName evidence="3">PIN domain-containing protein</fullName>
    </recommendedName>
</protein>